<proteinExistence type="predicted"/>
<gene>
    <name evidence="2" type="ORF">FOB72_06925</name>
</gene>
<sequence length="186" mass="20303">MSWRKIGLVAMTLCYPVVVYVGLQYWPPRIVALFLIAMLVLRLATGRQAGARAMALAAGAVALVVFASGDAMPLKLYPVFINALMLALFGWSLWHPPTVVERIARLREPDLPPAGVAYTRKVTVAWCVFFCCNGAMALLTALFADDATWALYNGAIAYVLIGTMFGGEWLVRRRVMAGNGQRNGHA</sequence>
<organism evidence="2 3">
    <name type="scientific">Cupriavidus pauculus</name>
    <dbReference type="NCBI Taxonomy" id="82633"/>
    <lineage>
        <taxon>Bacteria</taxon>
        <taxon>Pseudomonadati</taxon>
        <taxon>Pseudomonadota</taxon>
        <taxon>Betaproteobacteria</taxon>
        <taxon>Burkholderiales</taxon>
        <taxon>Burkholderiaceae</taxon>
        <taxon>Cupriavidus</taxon>
    </lineage>
</organism>
<name>A0A5P2H2Q4_9BURK</name>
<evidence type="ECO:0008006" key="4">
    <source>
        <dbReference type="Google" id="ProtNLM"/>
    </source>
</evidence>
<protein>
    <recommendedName>
        <fullName evidence="4">DNA gyrase subunit B</fullName>
    </recommendedName>
</protein>
<keyword evidence="1" id="KW-0472">Membrane</keyword>
<feature type="transmembrane region" description="Helical" evidence="1">
    <location>
        <begin position="150"/>
        <end position="171"/>
    </location>
</feature>
<evidence type="ECO:0000256" key="1">
    <source>
        <dbReference type="SAM" id="Phobius"/>
    </source>
</evidence>
<feature type="transmembrane region" description="Helical" evidence="1">
    <location>
        <begin position="26"/>
        <end position="44"/>
    </location>
</feature>
<keyword evidence="1" id="KW-1133">Transmembrane helix</keyword>
<dbReference type="RefSeq" id="WP_150371852.1">
    <property type="nucleotide sequence ID" value="NZ_CP044065.1"/>
</dbReference>
<accession>A0A5P2H2Q4</accession>
<keyword evidence="1" id="KW-0812">Transmembrane</keyword>
<feature type="transmembrane region" description="Helical" evidence="1">
    <location>
        <begin position="75"/>
        <end position="94"/>
    </location>
</feature>
<evidence type="ECO:0000313" key="3">
    <source>
        <dbReference type="Proteomes" id="UP000322822"/>
    </source>
</evidence>
<evidence type="ECO:0000313" key="2">
    <source>
        <dbReference type="EMBL" id="QET01803.1"/>
    </source>
</evidence>
<feature type="transmembrane region" description="Helical" evidence="1">
    <location>
        <begin position="124"/>
        <end position="144"/>
    </location>
</feature>
<dbReference type="OrthoDB" id="8537043at2"/>
<dbReference type="AlphaFoldDB" id="A0A5P2H2Q4"/>
<dbReference type="EMBL" id="CP044065">
    <property type="protein sequence ID" value="QET01803.1"/>
    <property type="molecule type" value="Genomic_DNA"/>
</dbReference>
<feature type="transmembrane region" description="Helical" evidence="1">
    <location>
        <begin position="51"/>
        <end position="69"/>
    </location>
</feature>
<reference evidence="2 3" key="1">
    <citation type="submission" date="2019-09" db="EMBL/GenBank/DDBJ databases">
        <title>FDA dAtabase for Regulatory Grade micrObial Sequences (FDA-ARGOS): Supporting development and validation of Infectious Disease Dx tests.</title>
        <authorList>
            <person name="Sciortino C."/>
            <person name="Tallon L."/>
            <person name="Sadzewicz L."/>
            <person name="Vavikolanu K."/>
            <person name="Mehta A."/>
            <person name="Aluvathingal J."/>
            <person name="Nadendla S."/>
            <person name="Nandy P."/>
            <person name="Geyer C."/>
            <person name="Yan Y."/>
            <person name="Sichtig H."/>
        </authorList>
    </citation>
    <scope>NUCLEOTIDE SEQUENCE [LARGE SCALE GENOMIC DNA]</scope>
    <source>
        <strain evidence="2 3">FDAARGOS_664</strain>
    </source>
</reference>
<dbReference type="Proteomes" id="UP000322822">
    <property type="component" value="Chromosome 1"/>
</dbReference>